<dbReference type="AlphaFoldDB" id="A0A2D0N8Q5"/>
<keyword evidence="2" id="KW-0812">Transmembrane</keyword>
<sequence length="349" mass="39454">MKKIVGYVGAFSIIATLLPFIPTPHWSIRIFDFPHAQVSLLTALSLVGVLYYYSLKSIRGSVLAALLSAALLYQITLMVPYTFLAKPQVVKTDGEDIEGSLSVLSANIYMENRQSDRLLEKVEEYNPDIVLLLETDQWWADAVSSLKQDYPYFVEVPIDNTYGMLLYSRHKLIDPAVEYLVKDDIPSIHTEMELASGARIKLYAIHPEPPTPTESESSTPRDGELMICGKMVVKDTLPVVVIGDLNDVAWSSTTQLFQEVSQLLDPRIGRGFFNTFNANYPLLRWPLDHVFHSEDFKLVRMVRLPDIGSDHFPIFAHISLEPEAVFQQEPPKPTAEDLKEAEKKIEDVQ</sequence>
<dbReference type="OrthoDB" id="9796594at2"/>
<dbReference type="GO" id="GO:0004519">
    <property type="term" value="F:endonuclease activity"/>
    <property type="evidence" value="ECO:0007669"/>
    <property type="project" value="UniProtKB-KW"/>
</dbReference>
<evidence type="ECO:0000313" key="5">
    <source>
        <dbReference type="Proteomes" id="UP000223913"/>
    </source>
</evidence>
<keyword evidence="4" id="KW-0540">Nuclease</keyword>
<keyword evidence="2" id="KW-1133">Transmembrane helix</keyword>
<organism evidence="4 5">
    <name type="scientific">Flavilitoribacter nigricans (strain ATCC 23147 / DSM 23189 / NBRC 102662 / NCIMB 1420 / SS-2)</name>
    <name type="common">Lewinella nigricans</name>
    <dbReference type="NCBI Taxonomy" id="1122177"/>
    <lineage>
        <taxon>Bacteria</taxon>
        <taxon>Pseudomonadati</taxon>
        <taxon>Bacteroidota</taxon>
        <taxon>Saprospiria</taxon>
        <taxon>Saprospirales</taxon>
        <taxon>Lewinellaceae</taxon>
        <taxon>Flavilitoribacter</taxon>
    </lineage>
</organism>
<comment type="caution">
    <text evidence="4">The sequence shown here is derived from an EMBL/GenBank/DDBJ whole genome shotgun (WGS) entry which is preliminary data.</text>
</comment>
<feature type="transmembrane region" description="Helical" evidence="2">
    <location>
        <begin position="62"/>
        <end position="83"/>
    </location>
</feature>
<keyword evidence="5" id="KW-1185">Reference proteome</keyword>
<evidence type="ECO:0000313" key="4">
    <source>
        <dbReference type="EMBL" id="PHN04776.1"/>
    </source>
</evidence>
<keyword evidence="4" id="KW-0378">Hydrolase</keyword>
<feature type="domain" description="Endonuclease/exonuclease/phosphatase" evidence="3">
    <location>
        <begin position="104"/>
        <end position="311"/>
    </location>
</feature>
<reference evidence="4 5" key="1">
    <citation type="submission" date="2017-10" db="EMBL/GenBank/DDBJ databases">
        <title>The draft genome sequence of Lewinella nigricans NBRC 102662.</title>
        <authorList>
            <person name="Wang K."/>
        </authorList>
    </citation>
    <scope>NUCLEOTIDE SEQUENCE [LARGE SCALE GENOMIC DNA]</scope>
    <source>
        <strain evidence="4 5">NBRC 102662</strain>
    </source>
</reference>
<proteinExistence type="predicted"/>
<dbReference type="RefSeq" id="WP_099151834.1">
    <property type="nucleotide sequence ID" value="NZ_PDUD01000024.1"/>
</dbReference>
<feature type="compositionally biased region" description="Basic and acidic residues" evidence="1">
    <location>
        <begin position="334"/>
        <end position="349"/>
    </location>
</feature>
<dbReference type="EMBL" id="PDUD01000024">
    <property type="protein sequence ID" value="PHN04776.1"/>
    <property type="molecule type" value="Genomic_DNA"/>
</dbReference>
<evidence type="ECO:0000259" key="3">
    <source>
        <dbReference type="Pfam" id="PF03372"/>
    </source>
</evidence>
<protein>
    <submittedName>
        <fullName evidence="4">Endonuclease</fullName>
    </submittedName>
</protein>
<feature type="transmembrane region" description="Helical" evidence="2">
    <location>
        <begin position="7"/>
        <end position="26"/>
    </location>
</feature>
<evidence type="ECO:0000256" key="2">
    <source>
        <dbReference type="SAM" id="Phobius"/>
    </source>
</evidence>
<dbReference type="Pfam" id="PF03372">
    <property type="entry name" value="Exo_endo_phos"/>
    <property type="match status" value="1"/>
</dbReference>
<dbReference type="Proteomes" id="UP000223913">
    <property type="component" value="Unassembled WGS sequence"/>
</dbReference>
<evidence type="ECO:0000256" key="1">
    <source>
        <dbReference type="SAM" id="MobiDB-lite"/>
    </source>
</evidence>
<dbReference type="Gene3D" id="3.60.10.10">
    <property type="entry name" value="Endonuclease/exonuclease/phosphatase"/>
    <property type="match status" value="1"/>
</dbReference>
<name>A0A2D0N8Q5_FLAN2</name>
<feature type="transmembrane region" description="Helical" evidence="2">
    <location>
        <begin position="38"/>
        <end position="55"/>
    </location>
</feature>
<dbReference type="InterPro" id="IPR005135">
    <property type="entry name" value="Endo/exonuclease/phosphatase"/>
</dbReference>
<dbReference type="InterPro" id="IPR036691">
    <property type="entry name" value="Endo/exonu/phosph_ase_sf"/>
</dbReference>
<keyword evidence="2" id="KW-0472">Membrane</keyword>
<dbReference type="SUPFAM" id="SSF56219">
    <property type="entry name" value="DNase I-like"/>
    <property type="match status" value="1"/>
</dbReference>
<feature type="region of interest" description="Disordered" evidence="1">
    <location>
        <begin position="326"/>
        <end position="349"/>
    </location>
</feature>
<accession>A0A2D0N8Q5</accession>
<gene>
    <name evidence="4" type="ORF">CRP01_19895</name>
</gene>
<keyword evidence="4" id="KW-0255">Endonuclease</keyword>